<keyword evidence="3" id="KW-1185">Reference proteome</keyword>
<evidence type="ECO:0000313" key="3">
    <source>
        <dbReference type="Proteomes" id="UP000830671"/>
    </source>
</evidence>
<dbReference type="Proteomes" id="UP000830671">
    <property type="component" value="Chromosome 9"/>
</dbReference>
<feature type="region of interest" description="Disordered" evidence="1">
    <location>
        <begin position="238"/>
        <end position="277"/>
    </location>
</feature>
<evidence type="ECO:0000313" key="2">
    <source>
        <dbReference type="EMBL" id="UQC90958.1"/>
    </source>
</evidence>
<feature type="compositionally biased region" description="Basic and acidic residues" evidence="1">
    <location>
        <begin position="247"/>
        <end position="258"/>
    </location>
</feature>
<dbReference type="RefSeq" id="XP_049152559.1">
    <property type="nucleotide sequence ID" value="XM_049295412.1"/>
</dbReference>
<proteinExistence type="predicted"/>
<dbReference type="GeneID" id="73350422"/>
<protein>
    <submittedName>
        <fullName evidence="2">Uncharacterized protein</fullName>
    </submittedName>
</protein>
<dbReference type="AlphaFoldDB" id="A0A9Q8T819"/>
<sequence length="277" mass="30825">MGGDWCYEYKFWSELLRLRLELDAHQQVATSQAKYSHPLSGVYLGQERPFAHSPRLHYLPWTATVTRRPKPPVGKSPGTNTGGGADWHQFGAMPSPIQVSEDLSLRMSAFICSVVFSTEQCDDVAVFRTIKIGSQDPWRQGTAIVIMLIWRCANDPSSSCLASPRLRTRRVRKLGVSLFTSQRHDEVYKYKEIETPITLTSRLDGLLGLLSRLPCFQACQRYLFGIVSLELKLNTATKHQHNGGGEDPGRPGKVDKVATDPASGMQKKHTRGAAAAE</sequence>
<accession>A0A9Q8T819</accession>
<name>A0A9Q8T819_9PEZI</name>
<evidence type="ECO:0000256" key="1">
    <source>
        <dbReference type="SAM" id="MobiDB-lite"/>
    </source>
</evidence>
<dbReference type="EMBL" id="CP019481">
    <property type="protein sequence ID" value="UQC90958.1"/>
    <property type="molecule type" value="Genomic_DNA"/>
</dbReference>
<organism evidence="2 3">
    <name type="scientific">Colletotrichum lupini</name>
    <dbReference type="NCBI Taxonomy" id="145971"/>
    <lineage>
        <taxon>Eukaryota</taxon>
        <taxon>Fungi</taxon>
        <taxon>Dikarya</taxon>
        <taxon>Ascomycota</taxon>
        <taxon>Pezizomycotina</taxon>
        <taxon>Sordariomycetes</taxon>
        <taxon>Hypocreomycetidae</taxon>
        <taxon>Glomerellales</taxon>
        <taxon>Glomerellaceae</taxon>
        <taxon>Colletotrichum</taxon>
        <taxon>Colletotrichum acutatum species complex</taxon>
    </lineage>
</organism>
<dbReference type="KEGG" id="clup:CLUP02_16490"/>
<reference evidence="2" key="1">
    <citation type="journal article" date="2021" name="Mol. Plant Microbe Interact.">
        <title>Complete Genome Sequence of the Plant-Pathogenic Fungus Colletotrichum lupini.</title>
        <authorList>
            <person name="Baroncelli R."/>
            <person name="Pensec F."/>
            <person name="Da Lio D."/>
            <person name="Boufleur T."/>
            <person name="Vicente I."/>
            <person name="Sarrocco S."/>
            <person name="Picot A."/>
            <person name="Baraldi E."/>
            <person name="Sukno S."/>
            <person name="Thon M."/>
            <person name="Le Floch G."/>
        </authorList>
    </citation>
    <scope>NUCLEOTIDE SEQUENCE</scope>
    <source>
        <strain evidence="2">IMI 504893</strain>
    </source>
</reference>
<gene>
    <name evidence="2" type="ORF">CLUP02_16490</name>
</gene>